<gene>
    <name evidence="1" type="ORF">L2E82_39569</name>
</gene>
<accession>A0ACB9AKB9</accession>
<comment type="caution">
    <text evidence="1">The sequence shown here is derived from an EMBL/GenBank/DDBJ whole genome shotgun (WGS) entry which is preliminary data.</text>
</comment>
<reference evidence="1 2" key="2">
    <citation type="journal article" date="2022" name="Mol. Ecol. Resour.">
        <title>The genomes of chicory, endive, great burdock and yacon provide insights into Asteraceae paleo-polyploidization history and plant inulin production.</title>
        <authorList>
            <person name="Fan W."/>
            <person name="Wang S."/>
            <person name="Wang H."/>
            <person name="Wang A."/>
            <person name="Jiang F."/>
            <person name="Liu H."/>
            <person name="Zhao H."/>
            <person name="Xu D."/>
            <person name="Zhang Y."/>
        </authorList>
    </citation>
    <scope>NUCLEOTIDE SEQUENCE [LARGE SCALE GENOMIC DNA]</scope>
    <source>
        <strain evidence="2">cv. Punajuju</strain>
        <tissue evidence="1">Leaves</tissue>
    </source>
</reference>
<sequence>MMAVNMFSRFAVVLILVMTAHLFYATGDVVEVMKQLNRLNKPSVKSIKSPDGDIIDCVPISKQSAFDHPSLKNHKIQMKPSFHPHGLNYESMQVSSQKQETITQLWHSKGNCPKGTIPVRRTKKEDILRASSINKYGKKTNQSIVAHTSSTVEPDLVDQSVHAHAIAYTQGEFYGAKATINLWHPQIQQPNEFSLSQIWILGGSFDSDLNSIEVGWQVFPNLYGDSNTRLFIYWTRDAYQATGCYNLQCSGFIQINNEVALGGSISPISKYQDSQYDISIHVWKDPKQGNWWMQIGNEKLIGYWPASLFSHLSDSATMIQWGGEVINLASGGRHTTTQMGSGHFAEEGFGKASYIRNVQIVDGSNTLRVPKDIYPVIQEPNCYNVQTGKNDAWGSYILYGGPGRNPNCP</sequence>
<name>A0ACB9AKB9_CICIN</name>
<dbReference type="Proteomes" id="UP001055811">
    <property type="component" value="Linkage Group LG07"/>
</dbReference>
<evidence type="ECO:0000313" key="2">
    <source>
        <dbReference type="Proteomes" id="UP001055811"/>
    </source>
</evidence>
<organism evidence="1 2">
    <name type="scientific">Cichorium intybus</name>
    <name type="common">Chicory</name>
    <dbReference type="NCBI Taxonomy" id="13427"/>
    <lineage>
        <taxon>Eukaryota</taxon>
        <taxon>Viridiplantae</taxon>
        <taxon>Streptophyta</taxon>
        <taxon>Embryophyta</taxon>
        <taxon>Tracheophyta</taxon>
        <taxon>Spermatophyta</taxon>
        <taxon>Magnoliopsida</taxon>
        <taxon>eudicotyledons</taxon>
        <taxon>Gunneridae</taxon>
        <taxon>Pentapetalae</taxon>
        <taxon>asterids</taxon>
        <taxon>campanulids</taxon>
        <taxon>Asterales</taxon>
        <taxon>Asteraceae</taxon>
        <taxon>Cichorioideae</taxon>
        <taxon>Cichorieae</taxon>
        <taxon>Cichoriinae</taxon>
        <taxon>Cichorium</taxon>
    </lineage>
</organism>
<evidence type="ECO:0000313" key="1">
    <source>
        <dbReference type="EMBL" id="KAI3709803.1"/>
    </source>
</evidence>
<dbReference type="EMBL" id="CM042015">
    <property type="protein sequence ID" value="KAI3709803.1"/>
    <property type="molecule type" value="Genomic_DNA"/>
</dbReference>
<reference evidence="2" key="1">
    <citation type="journal article" date="2022" name="Mol. Ecol. Resour.">
        <title>The genomes of chicory, endive, great burdock and yacon provide insights into Asteraceae palaeo-polyploidization history and plant inulin production.</title>
        <authorList>
            <person name="Fan W."/>
            <person name="Wang S."/>
            <person name="Wang H."/>
            <person name="Wang A."/>
            <person name="Jiang F."/>
            <person name="Liu H."/>
            <person name="Zhao H."/>
            <person name="Xu D."/>
            <person name="Zhang Y."/>
        </authorList>
    </citation>
    <scope>NUCLEOTIDE SEQUENCE [LARGE SCALE GENOMIC DNA]</scope>
    <source>
        <strain evidence="2">cv. Punajuju</strain>
    </source>
</reference>
<proteinExistence type="predicted"/>
<keyword evidence="2" id="KW-1185">Reference proteome</keyword>
<protein>
    <submittedName>
        <fullName evidence="1">Uncharacterized protein</fullName>
    </submittedName>
</protein>